<evidence type="ECO:0000313" key="2">
    <source>
        <dbReference type="EMBL" id="GAA4135153.1"/>
    </source>
</evidence>
<accession>A0ABP7YFY4</accession>
<evidence type="ECO:0000313" key="3">
    <source>
        <dbReference type="Proteomes" id="UP001500101"/>
    </source>
</evidence>
<dbReference type="Proteomes" id="UP001500101">
    <property type="component" value="Unassembled WGS sequence"/>
</dbReference>
<evidence type="ECO:0000256" key="1">
    <source>
        <dbReference type="SAM" id="MobiDB-lite"/>
    </source>
</evidence>
<protein>
    <submittedName>
        <fullName evidence="2">Uncharacterized protein</fullName>
    </submittedName>
</protein>
<reference evidence="3" key="1">
    <citation type="journal article" date="2019" name="Int. J. Syst. Evol. Microbiol.">
        <title>The Global Catalogue of Microorganisms (GCM) 10K type strain sequencing project: providing services to taxonomists for standard genome sequencing and annotation.</title>
        <authorList>
            <consortium name="The Broad Institute Genomics Platform"/>
            <consortium name="The Broad Institute Genome Sequencing Center for Infectious Disease"/>
            <person name="Wu L."/>
            <person name="Ma J."/>
        </authorList>
    </citation>
    <scope>NUCLEOTIDE SEQUENCE [LARGE SCALE GENOMIC DNA]</scope>
    <source>
        <strain evidence="3">JCM 16704</strain>
    </source>
</reference>
<keyword evidence="3" id="KW-1185">Reference proteome</keyword>
<dbReference type="RefSeq" id="WP_344673473.1">
    <property type="nucleotide sequence ID" value="NZ_BAAAZI010000005.1"/>
</dbReference>
<sequence length="72" mass="8271">MFATNRIKSKTTLFIENDNRINAMLLQKQIIIFENATTLQLLYNKNETSTKHSRQNSDFEPAPQVGFGIVAR</sequence>
<name>A0ABP7YFY4_9SPHI</name>
<proteinExistence type="predicted"/>
<organism evidence="2 3">
    <name type="scientific">Sphingobacterium kyonggiense</name>
    <dbReference type="NCBI Taxonomy" id="714075"/>
    <lineage>
        <taxon>Bacteria</taxon>
        <taxon>Pseudomonadati</taxon>
        <taxon>Bacteroidota</taxon>
        <taxon>Sphingobacteriia</taxon>
        <taxon>Sphingobacteriales</taxon>
        <taxon>Sphingobacteriaceae</taxon>
        <taxon>Sphingobacterium</taxon>
    </lineage>
</organism>
<gene>
    <name evidence="2" type="ORF">GCM10022216_08840</name>
</gene>
<dbReference type="EMBL" id="BAAAZI010000005">
    <property type="protein sequence ID" value="GAA4135153.1"/>
    <property type="molecule type" value="Genomic_DNA"/>
</dbReference>
<feature type="region of interest" description="Disordered" evidence="1">
    <location>
        <begin position="50"/>
        <end position="72"/>
    </location>
</feature>
<comment type="caution">
    <text evidence="2">The sequence shown here is derived from an EMBL/GenBank/DDBJ whole genome shotgun (WGS) entry which is preliminary data.</text>
</comment>